<dbReference type="InterPro" id="IPR052976">
    <property type="entry name" value="Scoloptoxin-like"/>
</dbReference>
<comment type="caution">
    <text evidence="4">The sequence shown here is derived from an EMBL/GenBank/DDBJ whole genome shotgun (WGS) entry which is preliminary data.</text>
</comment>
<organism evidence="4 5">
    <name type="scientific">Meganyctiphanes norvegica</name>
    <name type="common">Northern krill</name>
    <name type="synonym">Thysanopoda norvegica</name>
    <dbReference type="NCBI Taxonomy" id="48144"/>
    <lineage>
        <taxon>Eukaryota</taxon>
        <taxon>Metazoa</taxon>
        <taxon>Ecdysozoa</taxon>
        <taxon>Arthropoda</taxon>
        <taxon>Crustacea</taxon>
        <taxon>Multicrustacea</taxon>
        <taxon>Malacostraca</taxon>
        <taxon>Eumalacostraca</taxon>
        <taxon>Eucarida</taxon>
        <taxon>Euphausiacea</taxon>
        <taxon>Euphausiidae</taxon>
        <taxon>Meganyctiphanes</taxon>
    </lineage>
</organism>
<feature type="region of interest" description="Disordered" evidence="1">
    <location>
        <begin position="210"/>
        <end position="246"/>
    </location>
</feature>
<accession>A0AAV2SKY9</accession>
<evidence type="ECO:0000313" key="5">
    <source>
        <dbReference type="Proteomes" id="UP001497623"/>
    </source>
</evidence>
<dbReference type="PANTHER" id="PTHR22933:SF42">
    <property type="entry name" value="FI18455P1-RELATED"/>
    <property type="match status" value="1"/>
</dbReference>
<dbReference type="SMART" id="SM00494">
    <property type="entry name" value="ChtBD2"/>
    <property type="match status" value="1"/>
</dbReference>
<dbReference type="SUPFAM" id="SSF57625">
    <property type="entry name" value="Invertebrate chitin-binding proteins"/>
    <property type="match status" value="1"/>
</dbReference>
<proteinExistence type="predicted"/>
<feature type="non-terminal residue" evidence="4">
    <location>
        <position position="246"/>
    </location>
</feature>
<dbReference type="InterPro" id="IPR002557">
    <property type="entry name" value="Chitin-bd_dom"/>
</dbReference>
<dbReference type="Gene3D" id="2.170.140.10">
    <property type="entry name" value="Chitin binding domain"/>
    <property type="match status" value="1"/>
</dbReference>
<dbReference type="GO" id="GO:0005576">
    <property type="term" value="C:extracellular region"/>
    <property type="evidence" value="ECO:0007669"/>
    <property type="project" value="InterPro"/>
</dbReference>
<gene>
    <name evidence="4" type="ORF">MNOR_LOCUS38859</name>
</gene>
<feature type="non-terminal residue" evidence="4">
    <location>
        <position position="1"/>
    </location>
</feature>
<dbReference type="PROSITE" id="PS50940">
    <property type="entry name" value="CHIT_BIND_II"/>
    <property type="match status" value="1"/>
</dbReference>
<keyword evidence="5" id="KW-1185">Reference proteome</keyword>
<feature type="region of interest" description="Disordered" evidence="1">
    <location>
        <begin position="162"/>
        <end position="182"/>
    </location>
</feature>
<protein>
    <recommendedName>
        <fullName evidence="3">Chitin-binding type-2 domain-containing protein</fullName>
    </recommendedName>
</protein>
<name>A0AAV2SKY9_MEGNR</name>
<keyword evidence="2" id="KW-0732">Signal</keyword>
<dbReference type="EMBL" id="CAXKWB010093253">
    <property type="protein sequence ID" value="CAL4218031.1"/>
    <property type="molecule type" value="Genomic_DNA"/>
</dbReference>
<feature type="domain" description="Chitin-binding type-2" evidence="3">
    <location>
        <begin position="79"/>
        <end position="140"/>
    </location>
</feature>
<dbReference type="InterPro" id="IPR036508">
    <property type="entry name" value="Chitin-bd_dom_sf"/>
</dbReference>
<dbReference type="PANTHER" id="PTHR22933">
    <property type="entry name" value="FI18007P1-RELATED"/>
    <property type="match status" value="1"/>
</dbReference>
<dbReference type="GO" id="GO:0008061">
    <property type="term" value="F:chitin binding"/>
    <property type="evidence" value="ECO:0007669"/>
    <property type="project" value="InterPro"/>
</dbReference>
<evidence type="ECO:0000256" key="1">
    <source>
        <dbReference type="SAM" id="MobiDB-lite"/>
    </source>
</evidence>
<sequence>FPDMARTLKLILAYALVSVAKSDGGHSHPSPSYGVPDLRAEASEIVEEIDPVARLAVNIPGGGIPGEDYPILASVPDTGFRCENMDLPGYYADTSYESGCQVFHICQDDLHLDSFLCPNGSIFNQQYFVCDWWDNVDCAASEDFFRLNADIGKLPEVEPVPEASDLRNSYAPPSDVAPPAQLYNLPRDEEPVITTVPPPPPTEVYNIRQEDVTEPAQLYNIPADEPTTLPPPPPPPARLYYTPNRR</sequence>
<dbReference type="AlphaFoldDB" id="A0AAV2SKY9"/>
<reference evidence="4 5" key="1">
    <citation type="submission" date="2024-05" db="EMBL/GenBank/DDBJ databases">
        <authorList>
            <person name="Wallberg A."/>
        </authorList>
    </citation>
    <scope>NUCLEOTIDE SEQUENCE [LARGE SCALE GENOMIC DNA]</scope>
</reference>
<feature type="compositionally biased region" description="Pro residues" evidence="1">
    <location>
        <begin position="228"/>
        <end position="237"/>
    </location>
</feature>
<evidence type="ECO:0000256" key="2">
    <source>
        <dbReference type="SAM" id="SignalP"/>
    </source>
</evidence>
<dbReference type="Proteomes" id="UP001497623">
    <property type="component" value="Unassembled WGS sequence"/>
</dbReference>
<evidence type="ECO:0000313" key="4">
    <source>
        <dbReference type="EMBL" id="CAL4218031.1"/>
    </source>
</evidence>
<feature type="chain" id="PRO_5043920835" description="Chitin-binding type-2 domain-containing protein" evidence="2">
    <location>
        <begin position="28"/>
        <end position="246"/>
    </location>
</feature>
<evidence type="ECO:0000259" key="3">
    <source>
        <dbReference type="PROSITE" id="PS50940"/>
    </source>
</evidence>
<feature type="signal peptide" evidence="2">
    <location>
        <begin position="1"/>
        <end position="27"/>
    </location>
</feature>
<dbReference type="Pfam" id="PF01607">
    <property type="entry name" value="CBM_14"/>
    <property type="match status" value="1"/>
</dbReference>